<evidence type="ECO:0000256" key="1">
    <source>
        <dbReference type="ARBA" id="ARBA00004141"/>
    </source>
</evidence>
<accession>A0A2T0S8V2</accession>
<dbReference type="PANTHER" id="PTHR33507">
    <property type="entry name" value="INNER MEMBRANE PROTEIN YBBJ"/>
    <property type="match status" value="1"/>
</dbReference>
<keyword evidence="7" id="KW-0378">Hydrolase</keyword>
<feature type="domain" description="NfeD-like C-terminal" evidence="6">
    <location>
        <begin position="98"/>
        <end position="156"/>
    </location>
</feature>
<dbReference type="InterPro" id="IPR002810">
    <property type="entry name" value="NfeD-like_C"/>
</dbReference>
<organism evidence="7 8">
    <name type="scientific">Pseudosporangium ferrugineum</name>
    <dbReference type="NCBI Taxonomy" id="439699"/>
    <lineage>
        <taxon>Bacteria</taxon>
        <taxon>Bacillati</taxon>
        <taxon>Actinomycetota</taxon>
        <taxon>Actinomycetes</taxon>
        <taxon>Micromonosporales</taxon>
        <taxon>Micromonosporaceae</taxon>
        <taxon>Pseudosporangium</taxon>
    </lineage>
</organism>
<keyword evidence="4 5" id="KW-0472">Membrane</keyword>
<dbReference type="GO" id="GO:0008233">
    <property type="term" value="F:peptidase activity"/>
    <property type="evidence" value="ECO:0007669"/>
    <property type="project" value="UniProtKB-KW"/>
</dbReference>
<proteinExistence type="predicted"/>
<evidence type="ECO:0000256" key="2">
    <source>
        <dbReference type="ARBA" id="ARBA00022692"/>
    </source>
</evidence>
<protein>
    <submittedName>
        <fullName evidence="7">Membrane protein implicated in regulation of membrane protease activity</fullName>
    </submittedName>
</protein>
<name>A0A2T0S8V2_9ACTN</name>
<feature type="transmembrane region" description="Helical" evidence="5">
    <location>
        <begin position="12"/>
        <end position="45"/>
    </location>
</feature>
<dbReference type="InterPro" id="IPR052165">
    <property type="entry name" value="Membrane_assoc_protease"/>
</dbReference>
<dbReference type="GO" id="GO:0005886">
    <property type="term" value="C:plasma membrane"/>
    <property type="evidence" value="ECO:0007669"/>
    <property type="project" value="TreeGrafter"/>
</dbReference>
<sequence>MSLYVRGRDTIGYVEAVLWLVLAIALAIGEAFTATFLIIFFAAGALAAAGAAALGAPVLLQVIVFALVSGLSVGALRPIIMRHQRSAAETGETPFGIEAIEGSQATVLEEVDADHGLIKIDGELWTARSFDGTEKYLPGERVRVIKVKGATAIVWRDDMPNL</sequence>
<keyword evidence="8" id="KW-1185">Reference proteome</keyword>
<evidence type="ECO:0000256" key="5">
    <source>
        <dbReference type="SAM" id="Phobius"/>
    </source>
</evidence>
<dbReference type="GO" id="GO:0006508">
    <property type="term" value="P:proteolysis"/>
    <property type="evidence" value="ECO:0007669"/>
    <property type="project" value="UniProtKB-KW"/>
</dbReference>
<dbReference type="Proteomes" id="UP000239209">
    <property type="component" value="Unassembled WGS sequence"/>
</dbReference>
<feature type="transmembrane region" description="Helical" evidence="5">
    <location>
        <begin position="51"/>
        <end position="76"/>
    </location>
</feature>
<keyword evidence="3 5" id="KW-1133">Transmembrane helix</keyword>
<evidence type="ECO:0000313" key="8">
    <source>
        <dbReference type="Proteomes" id="UP000239209"/>
    </source>
</evidence>
<evidence type="ECO:0000256" key="4">
    <source>
        <dbReference type="ARBA" id="ARBA00023136"/>
    </source>
</evidence>
<dbReference type="InterPro" id="IPR012340">
    <property type="entry name" value="NA-bd_OB-fold"/>
</dbReference>
<keyword evidence="2 5" id="KW-0812">Transmembrane</keyword>
<evidence type="ECO:0000259" key="6">
    <source>
        <dbReference type="Pfam" id="PF01957"/>
    </source>
</evidence>
<keyword evidence="7" id="KW-0645">Protease</keyword>
<dbReference type="PANTHER" id="PTHR33507:SF3">
    <property type="entry name" value="INNER MEMBRANE PROTEIN YBBJ"/>
    <property type="match status" value="1"/>
</dbReference>
<comment type="subcellular location">
    <subcellularLocation>
        <location evidence="1">Membrane</location>
        <topology evidence="1">Multi-pass membrane protein</topology>
    </subcellularLocation>
</comment>
<comment type="caution">
    <text evidence="7">The sequence shown here is derived from an EMBL/GenBank/DDBJ whole genome shotgun (WGS) entry which is preliminary data.</text>
</comment>
<reference evidence="7 8" key="1">
    <citation type="submission" date="2018-03" db="EMBL/GenBank/DDBJ databases">
        <title>Genomic Encyclopedia of Archaeal and Bacterial Type Strains, Phase II (KMG-II): from individual species to whole genera.</title>
        <authorList>
            <person name="Goeker M."/>
        </authorList>
    </citation>
    <scope>NUCLEOTIDE SEQUENCE [LARGE SCALE GENOMIC DNA]</scope>
    <source>
        <strain evidence="7 8">DSM 45348</strain>
    </source>
</reference>
<dbReference type="AlphaFoldDB" id="A0A2T0S8V2"/>
<dbReference type="EMBL" id="PVZG01000005">
    <property type="protein sequence ID" value="PRY29858.1"/>
    <property type="molecule type" value="Genomic_DNA"/>
</dbReference>
<dbReference type="Gene3D" id="2.40.50.140">
    <property type="entry name" value="Nucleic acid-binding proteins"/>
    <property type="match status" value="1"/>
</dbReference>
<evidence type="ECO:0000256" key="3">
    <source>
        <dbReference type="ARBA" id="ARBA00022989"/>
    </source>
</evidence>
<gene>
    <name evidence="7" type="ORF">CLV70_10526</name>
</gene>
<dbReference type="Pfam" id="PF01957">
    <property type="entry name" value="NfeD"/>
    <property type="match status" value="1"/>
</dbReference>
<evidence type="ECO:0000313" key="7">
    <source>
        <dbReference type="EMBL" id="PRY29858.1"/>
    </source>
</evidence>
<dbReference type="SUPFAM" id="SSF141322">
    <property type="entry name" value="NfeD domain-like"/>
    <property type="match status" value="1"/>
</dbReference>